<evidence type="ECO:0000313" key="3">
    <source>
        <dbReference type="Proteomes" id="UP001607303"/>
    </source>
</evidence>
<evidence type="ECO:0000313" key="2">
    <source>
        <dbReference type="EMBL" id="KAL2745146.1"/>
    </source>
</evidence>
<dbReference type="AlphaFoldDB" id="A0ABD2CJB2"/>
<dbReference type="Proteomes" id="UP001607303">
    <property type="component" value="Unassembled WGS sequence"/>
</dbReference>
<organism evidence="2 3">
    <name type="scientific">Vespula maculifrons</name>
    <name type="common">Eastern yellow jacket</name>
    <name type="synonym">Wasp</name>
    <dbReference type="NCBI Taxonomy" id="7453"/>
    <lineage>
        <taxon>Eukaryota</taxon>
        <taxon>Metazoa</taxon>
        <taxon>Ecdysozoa</taxon>
        <taxon>Arthropoda</taxon>
        <taxon>Hexapoda</taxon>
        <taxon>Insecta</taxon>
        <taxon>Pterygota</taxon>
        <taxon>Neoptera</taxon>
        <taxon>Endopterygota</taxon>
        <taxon>Hymenoptera</taxon>
        <taxon>Apocrita</taxon>
        <taxon>Aculeata</taxon>
        <taxon>Vespoidea</taxon>
        <taxon>Vespidae</taxon>
        <taxon>Vespinae</taxon>
        <taxon>Vespula</taxon>
    </lineage>
</organism>
<name>A0ABD2CJB2_VESMC</name>
<feature type="region of interest" description="Disordered" evidence="1">
    <location>
        <begin position="18"/>
        <end position="55"/>
    </location>
</feature>
<feature type="region of interest" description="Disordered" evidence="1">
    <location>
        <begin position="73"/>
        <end position="99"/>
    </location>
</feature>
<feature type="compositionally biased region" description="Low complexity" evidence="1">
    <location>
        <begin position="24"/>
        <end position="35"/>
    </location>
</feature>
<keyword evidence="3" id="KW-1185">Reference proteome</keyword>
<sequence length="99" mass="12141">VTFIISELHVDYLPANVQWTTDESSSSRSQQWQKSNIGRQEEEETGGRRHEYSLEWNQNQRRYDVDRPRILHRLEEGEWKTEEEEEEEKEEEEEEEEEE</sequence>
<feature type="compositionally biased region" description="Acidic residues" evidence="1">
    <location>
        <begin position="81"/>
        <end position="99"/>
    </location>
</feature>
<evidence type="ECO:0000256" key="1">
    <source>
        <dbReference type="SAM" id="MobiDB-lite"/>
    </source>
</evidence>
<protein>
    <submittedName>
        <fullName evidence="2">Uncharacterized protein</fullName>
    </submittedName>
</protein>
<comment type="caution">
    <text evidence="2">The sequence shown here is derived from an EMBL/GenBank/DDBJ whole genome shotgun (WGS) entry which is preliminary data.</text>
</comment>
<feature type="non-terminal residue" evidence="2">
    <location>
        <position position="1"/>
    </location>
</feature>
<reference evidence="2 3" key="1">
    <citation type="journal article" date="2024" name="Ann. Entomol. Soc. Am.">
        <title>Genomic analyses of the southern and eastern yellowjacket wasps (Hymenoptera: Vespidae) reveal evolutionary signatures of social life.</title>
        <authorList>
            <person name="Catto M.A."/>
            <person name="Caine P.B."/>
            <person name="Orr S.E."/>
            <person name="Hunt B.G."/>
            <person name="Goodisman M.A.D."/>
        </authorList>
    </citation>
    <scope>NUCLEOTIDE SEQUENCE [LARGE SCALE GENOMIC DNA]</scope>
    <source>
        <strain evidence="2">232</strain>
        <tissue evidence="2">Head and thorax</tissue>
    </source>
</reference>
<gene>
    <name evidence="2" type="ORF">V1477_006563</name>
</gene>
<proteinExistence type="predicted"/>
<dbReference type="EMBL" id="JAYRBN010000046">
    <property type="protein sequence ID" value="KAL2745146.1"/>
    <property type="molecule type" value="Genomic_DNA"/>
</dbReference>
<accession>A0ABD2CJB2</accession>